<evidence type="ECO:0000313" key="2">
    <source>
        <dbReference type="Proteomes" id="UP000735302"/>
    </source>
</evidence>
<name>A0AAV4B2Y8_9GAST</name>
<evidence type="ECO:0000313" key="1">
    <source>
        <dbReference type="EMBL" id="GFO17726.1"/>
    </source>
</evidence>
<organism evidence="1 2">
    <name type="scientific">Plakobranchus ocellatus</name>
    <dbReference type="NCBI Taxonomy" id="259542"/>
    <lineage>
        <taxon>Eukaryota</taxon>
        <taxon>Metazoa</taxon>
        <taxon>Spiralia</taxon>
        <taxon>Lophotrochozoa</taxon>
        <taxon>Mollusca</taxon>
        <taxon>Gastropoda</taxon>
        <taxon>Heterobranchia</taxon>
        <taxon>Euthyneura</taxon>
        <taxon>Panpulmonata</taxon>
        <taxon>Sacoglossa</taxon>
        <taxon>Placobranchoidea</taxon>
        <taxon>Plakobranchidae</taxon>
        <taxon>Plakobranchus</taxon>
    </lineage>
</organism>
<proteinExistence type="predicted"/>
<dbReference type="EMBL" id="BLXT01004871">
    <property type="protein sequence ID" value="GFO17726.1"/>
    <property type="molecule type" value="Genomic_DNA"/>
</dbReference>
<protein>
    <submittedName>
        <fullName evidence="1">Uncharacterized protein</fullName>
    </submittedName>
</protein>
<comment type="caution">
    <text evidence="1">The sequence shown here is derived from an EMBL/GenBank/DDBJ whole genome shotgun (WGS) entry which is preliminary data.</text>
</comment>
<dbReference type="AlphaFoldDB" id="A0AAV4B2Y8"/>
<dbReference type="Proteomes" id="UP000735302">
    <property type="component" value="Unassembled WGS sequence"/>
</dbReference>
<reference evidence="1 2" key="1">
    <citation type="journal article" date="2021" name="Elife">
        <title>Chloroplast acquisition without the gene transfer in kleptoplastic sea slugs, Plakobranchus ocellatus.</title>
        <authorList>
            <person name="Maeda T."/>
            <person name="Takahashi S."/>
            <person name="Yoshida T."/>
            <person name="Shimamura S."/>
            <person name="Takaki Y."/>
            <person name="Nagai Y."/>
            <person name="Toyoda A."/>
            <person name="Suzuki Y."/>
            <person name="Arimoto A."/>
            <person name="Ishii H."/>
            <person name="Satoh N."/>
            <person name="Nishiyama T."/>
            <person name="Hasebe M."/>
            <person name="Maruyama T."/>
            <person name="Minagawa J."/>
            <person name="Obokata J."/>
            <person name="Shigenobu S."/>
        </authorList>
    </citation>
    <scope>NUCLEOTIDE SEQUENCE [LARGE SCALE GENOMIC DNA]</scope>
</reference>
<gene>
    <name evidence="1" type="ORF">PoB_004423100</name>
</gene>
<keyword evidence="2" id="KW-1185">Reference proteome</keyword>
<sequence length="176" mass="19079">MAAEPSIAFLETFGTSCDRLDVSMDNSEMFMTEGIMNPKELYLIEDDSANAKDGTSSSDSGISALDDFQDIANVTDLNSLLDGELKDLDFGIDFSLHKVEQDDVFEPGVLVKQEPCSPSSDSSPYTGSDYGLETPCLQVSRLGAEYGTAVRVVSISGKMMLMCLVPCVRSVQMRCN</sequence>
<accession>A0AAV4B2Y8</accession>